<gene>
    <name evidence="6" type="ORF">KIH39_14285</name>
</gene>
<dbReference type="GO" id="GO:0008236">
    <property type="term" value="F:serine-type peptidase activity"/>
    <property type="evidence" value="ECO:0007669"/>
    <property type="project" value="UniProtKB-KW"/>
</dbReference>
<evidence type="ECO:0000256" key="2">
    <source>
        <dbReference type="ARBA" id="ARBA00022801"/>
    </source>
</evidence>
<keyword evidence="2" id="KW-0378">Hydrolase</keyword>
<dbReference type="Gene3D" id="3.30.750.44">
    <property type="match status" value="1"/>
</dbReference>
<dbReference type="InterPro" id="IPR004447">
    <property type="entry name" value="Peptidase_S41A"/>
</dbReference>
<evidence type="ECO:0000256" key="3">
    <source>
        <dbReference type="ARBA" id="ARBA00022825"/>
    </source>
</evidence>
<dbReference type="GO" id="GO:0030288">
    <property type="term" value="C:outer membrane-bounded periplasmic space"/>
    <property type="evidence" value="ECO:0007669"/>
    <property type="project" value="TreeGrafter"/>
</dbReference>
<dbReference type="KEGG" id="tsph:KIH39_14285"/>
<keyword evidence="3" id="KW-0720">Serine protease</keyword>
<evidence type="ECO:0000313" key="6">
    <source>
        <dbReference type="EMBL" id="QVL30033.1"/>
    </source>
</evidence>
<name>A0A8E6B3T4_9BACT</name>
<dbReference type="Gene3D" id="3.90.226.10">
    <property type="entry name" value="2-enoyl-CoA Hydratase, Chain A, domain 1"/>
    <property type="match status" value="1"/>
</dbReference>
<dbReference type="RefSeq" id="WP_213493917.1">
    <property type="nucleotide sequence ID" value="NZ_CP074694.1"/>
</dbReference>
<reference evidence="6" key="1">
    <citation type="submission" date="2021-05" db="EMBL/GenBank/DDBJ databases">
        <title>Complete genome sequence of the cellulolytic planctomycete Telmatocola sphagniphila SP2T and characterization of the first cellulase from planctomycetes.</title>
        <authorList>
            <person name="Rakitin A.L."/>
            <person name="Beletsky A.V."/>
            <person name="Naumoff D.G."/>
            <person name="Kulichevskaya I.S."/>
            <person name="Mardanov A.V."/>
            <person name="Ravin N.V."/>
            <person name="Dedysh S.N."/>
        </authorList>
    </citation>
    <scope>NUCLEOTIDE SEQUENCE</scope>
    <source>
        <strain evidence="6">SP2T</strain>
    </source>
</reference>
<dbReference type="AlphaFoldDB" id="A0A8E6B3T4"/>
<feature type="signal peptide" evidence="4">
    <location>
        <begin position="1"/>
        <end position="29"/>
    </location>
</feature>
<evidence type="ECO:0000256" key="4">
    <source>
        <dbReference type="SAM" id="SignalP"/>
    </source>
</evidence>
<sequence>MLSRFFVKPVRFALLAASLGICSPTISLAGSGTELCALAQQAEKAGRWEEALRYYNQVSREDRDTDYVGRMRQCLRHVLQNRRHQDPAVVDQILKMSFANGLKLFGEALQKLQNNYIEPDKCSPTRLFEEGLKEFNSSLADPIFRSRYLASSTTADIRLFQAWLKEFSLTEKPKTISEAQKSLEEVANRARKNLLLSKSNAVILEFVCGACHSLDEYTTYLPQQRIEEEKAENVNPTISGATLIRQGIGYLKILGFKESTLREMDEAINNMRMSNQPLRSLIIDLRGNPGGNFDIAVAIAQRFLPTGVIASLHGPTPEVNKAFQATGMNVIDLPLVLLVDQDTASSAEMLAAALGDNRRATVIGSNTFGKGSLQNVMKFKTGGSKDEYGREVPSPFGGLKITLAKLSGPSGMALSGIVPEIQERNPGRQMELAIDYALRKAQTQSIP</sequence>
<keyword evidence="4" id="KW-0732">Signal</keyword>
<feature type="chain" id="PRO_5034347622" description="Tail specific protease domain-containing protein" evidence="4">
    <location>
        <begin position="30"/>
        <end position="447"/>
    </location>
</feature>
<proteinExistence type="predicted"/>
<dbReference type="PANTHER" id="PTHR32060">
    <property type="entry name" value="TAIL-SPECIFIC PROTEASE"/>
    <property type="match status" value="1"/>
</dbReference>
<dbReference type="Pfam" id="PF03572">
    <property type="entry name" value="Peptidase_S41"/>
    <property type="match status" value="1"/>
</dbReference>
<keyword evidence="7" id="KW-1185">Reference proteome</keyword>
<feature type="domain" description="Tail specific protease" evidence="5">
    <location>
        <begin position="222"/>
        <end position="424"/>
    </location>
</feature>
<dbReference type="GO" id="GO:0006508">
    <property type="term" value="P:proteolysis"/>
    <property type="evidence" value="ECO:0007669"/>
    <property type="project" value="UniProtKB-KW"/>
</dbReference>
<dbReference type="InterPro" id="IPR005151">
    <property type="entry name" value="Tail-specific_protease"/>
</dbReference>
<evidence type="ECO:0000259" key="5">
    <source>
        <dbReference type="SMART" id="SM00245"/>
    </source>
</evidence>
<protein>
    <recommendedName>
        <fullName evidence="5">Tail specific protease domain-containing protein</fullName>
    </recommendedName>
</protein>
<dbReference type="PANTHER" id="PTHR32060:SF30">
    <property type="entry name" value="CARBOXY-TERMINAL PROCESSING PROTEASE CTPA"/>
    <property type="match status" value="1"/>
</dbReference>
<dbReference type="EMBL" id="CP074694">
    <property type="protein sequence ID" value="QVL30033.1"/>
    <property type="molecule type" value="Genomic_DNA"/>
</dbReference>
<dbReference type="SUPFAM" id="SSF52096">
    <property type="entry name" value="ClpP/crotonase"/>
    <property type="match status" value="1"/>
</dbReference>
<accession>A0A8E6B3T4</accession>
<dbReference type="GO" id="GO:0007165">
    <property type="term" value="P:signal transduction"/>
    <property type="evidence" value="ECO:0007669"/>
    <property type="project" value="TreeGrafter"/>
</dbReference>
<dbReference type="GO" id="GO:0004175">
    <property type="term" value="F:endopeptidase activity"/>
    <property type="evidence" value="ECO:0007669"/>
    <property type="project" value="TreeGrafter"/>
</dbReference>
<evidence type="ECO:0000256" key="1">
    <source>
        <dbReference type="ARBA" id="ARBA00022670"/>
    </source>
</evidence>
<dbReference type="SMART" id="SM00245">
    <property type="entry name" value="TSPc"/>
    <property type="match status" value="1"/>
</dbReference>
<evidence type="ECO:0000313" key="7">
    <source>
        <dbReference type="Proteomes" id="UP000676194"/>
    </source>
</evidence>
<dbReference type="CDD" id="cd07560">
    <property type="entry name" value="Peptidase_S41_CPP"/>
    <property type="match status" value="1"/>
</dbReference>
<organism evidence="6 7">
    <name type="scientific">Telmatocola sphagniphila</name>
    <dbReference type="NCBI Taxonomy" id="1123043"/>
    <lineage>
        <taxon>Bacteria</taxon>
        <taxon>Pseudomonadati</taxon>
        <taxon>Planctomycetota</taxon>
        <taxon>Planctomycetia</taxon>
        <taxon>Gemmatales</taxon>
        <taxon>Gemmataceae</taxon>
    </lineage>
</organism>
<dbReference type="Proteomes" id="UP000676194">
    <property type="component" value="Chromosome"/>
</dbReference>
<keyword evidence="1" id="KW-0645">Protease</keyword>
<dbReference type="InterPro" id="IPR029045">
    <property type="entry name" value="ClpP/crotonase-like_dom_sf"/>
</dbReference>